<keyword evidence="4" id="KW-0804">Transcription</keyword>
<organism evidence="6 7">
    <name type="scientific">Levilactobacillus bambusae</name>
    <dbReference type="NCBI Taxonomy" id="2024736"/>
    <lineage>
        <taxon>Bacteria</taxon>
        <taxon>Bacillati</taxon>
        <taxon>Bacillota</taxon>
        <taxon>Bacilli</taxon>
        <taxon>Lactobacillales</taxon>
        <taxon>Lactobacillaceae</taxon>
        <taxon>Levilactobacillus</taxon>
    </lineage>
</organism>
<gene>
    <name evidence="6" type="ORF">DCM90_03425</name>
</gene>
<comment type="caution">
    <text evidence="6">The sequence shown here is derived from an EMBL/GenBank/DDBJ whole genome shotgun (WGS) entry which is preliminary data.</text>
</comment>
<evidence type="ECO:0000256" key="2">
    <source>
        <dbReference type="ARBA" id="ARBA00023015"/>
    </source>
</evidence>
<dbReference type="AlphaFoldDB" id="A0A2V1MZ09"/>
<dbReference type="GO" id="GO:0003700">
    <property type="term" value="F:DNA-binding transcription factor activity"/>
    <property type="evidence" value="ECO:0007669"/>
    <property type="project" value="InterPro"/>
</dbReference>
<keyword evidence="2" id="KW-0805">Transcription regulation</keyword>
<sequence>MQPIIDRETRRQMLEQPVLVGISELTKAAKITVSQLRYWEKKGYIEPIQVADGAHHKFDHTQVVRAMIINHLTREGYTLAKAAEMAFELSKLIVPVRDFLEDRPVELATNRERPTLILGPFDPEPDKMLIAVHYPDGWKFELDPHIPKK</sequence>
<evidence type="ECO:0000256" key="3">
    <source>
        <dbReference type="ARBA" id="ARBA00023125"/>
    </source>
</evidence>
<keyword evidence="1" id="KW-0678">Repressor</keyword>
<keyword evidence="7" id="KW-1185">Reference proteome</keyword>
<dbReference type="Gene3D" id="1.10.1660.10">
    <property type="match status" value="1"/>
</dbReference>
<evidence type="ECO:0000259" key="5">
    <source>
        <dbReference type="SMART" id="SM00422"/>
    </source>
</evidence>
<dbReference type="EMBL" id="QCXQ01000002">
    <property type="protein sequence ID" value="PWG00003.1"/>
    <property type="molecule type" value="Genomic_DNA"/>
</dbReference>
<dbReference type="GO" id="GO:0003677">
    <property type="term" value="F:DNA binding"/>
    <property type="evidence" value="ECO:0007669"/>
    <property type="project" value="UniProtKB-KW"/>
</dbReference>
<keyword evidence="3" id="KW-0238">DNA-binding</keyword>
<evidence type="ECO:0000256" key="4">
    <source>
        <dbReference type="ARBA" id="ARBA00023163"/>
    </source>
</evidence>
<evidence type="ECO:0000313" key="6">
    <source>
        <dbReference type="EMBL" id="PWG00003.1"/>
    </source>
</evidence>
<accession>A0A2V1MZ09</accession>
<name>A0A2V1MZ09_9LACO</name>
<evidence type="ECO:0000313" key="7">
    <source>
        <dbReference type="Proteomes" id="UP000245080"/>
    </source>
</evidence>
<dbReference type="PANTHER" id="PTHR30204">
    <property type="entry name" value="REDOX-CYCLING DRUG-SENSING TRANSCRIPTIONAL ACTIVATOR SOXR"/>
    <property type="match status" value="1"/>
</dbReference>
<dbReference type="SMART" id="SM00422">
    <property type="entry name" value="HTH_MERR"/>
    <property type="match status" value="1"/>
</dbReference>
<feature type="domain" description="HTH merR-type" evidence="5">
    <location>
        <begin position="22"/>
        <end position="89"/>
    </location>
</feature>
<dbReference type="OrthoDB" id="9806513at2"/>
<dbReference type="InterPro" id="IPR000551">
    <property type="entry name" value="MerR-type_HTH_dom"/>
</dbReference>
<dbReference type="Pfam" id="PF13411">
    <property type="entry name" value="MerR_1"/>
    <property type="match status" value="1"/>
</dbReference>
<reference evidence="6 7" key="1">
    <citation type="journal article" date="2018" name="Int. J. Syst. Evol. Microbiol.">
        <title>Lactobacillus bambusae sp. nov., isolated from a traditional fermented Ma-bamboo shoots of Taiwan.</title>
        <authorList>
            <person name="Wang L.-T."/>
        </authorList>
    </citation>
    <scope>NUCLEOTIDE SEQUENCE [LARGE SCALE GENOMIC DNA]</scope>
    <source>
        <strain evidence="6 7">BS-W1</strain>
    </source>
</reference>
<dbReference type="PANTHER" id="PTHR30204:SF69">
    <property type="entry name" value="MERR-FAMILY TRANSCRIPTIONAL REGULATOR"/>
    <property type="match status" value="1"/>
</dbReference>
<dbReference type="RefSeq" id="WP_109249951.1">
    <property type="nucleotide sequence ID" value="NZ_QCXQ01000002.1"/>
</dbReference>
<dbReference type="InterPro" id="IPR009061">
    <property type="entry name" value="DNA-bd_dom_put_sf"/>
</dbReference>
<proteinExistence type="predicted"/>
<evidence type="ECO:0000256" key="1">
    <source>
        <dbReference type="ARBA" id="ARBA00022491"/>
    </source>
</evidence>
<dbReference type="InterPro" id="IPR047057">
    <property type="entry name" value="MerR_fam"/>
</dbReference>
<dbReference type="SUPFAM" id="SSF46955">
    <property type="entry name" value="Putative DNA-binding domain"/>
    <property type="match status" value="1"/>
</dbReference>
<protein>
    <recommendedName>
        <fullName evidence="5">HTH merR-type domain-containing protein</fullName>
    </recommendedName>
</protein>
<dbReference type="Proteomes" id="UP000245080">
    <property type="component" value="Unassembled WGS sequence"/>
</dbReference>